<evidence type="ECO:0000256" key="1">
    <source>
        <dbReference type="ARBA" id="ARBA00004196"/>
    </source>
</evidence>
<evidence type="ECO:0000313" key="6">
    <source>
        <dbReference type="Proteomes" id="UP000280696"/>
    </source>
</evidence>
<keyword evidence="4" id="KW-0812">Transmembrane</keyword>
<organism evidence="5 6">
    <name type="scientific">Parablautia intestinalis</name>
    <dbReference type="NCBI Taxonomy" id="2320100"/>
    <lineage>
        <taxon>Bacteria</taxon>
        <taxon>Bacillati</taxon>
        <taxon>Bacillota</taxon>
        <taxon>Clostridia</taxon>
        <taxon>Lachnospirales</taxon>
        <taxon>Lachnospiraceae</taxon>
        <taxon>Parablautia</taxon>
    </lineage>
</organism>
<dbReference type="InterPro" id="IPR050465">
    <property type="entry name" value="UPF0194_transport"/>
</dbReference>
<evidence type="ECO:0008006" key="7">
    <source>
        <dbReference type="Google" id="ProtNLM"/>
    </source>
</evidence>
<dbReference type="AlphaFoldDB" id="A0A3A9AWR1"/>
<comment type="subcellular location">
    <subcellularLocation>
        <location evidence="1">Cell envelope</location>
    </subcellularLocation>
</comment>
<accession>A0A3A9AWR1</accession>
<keyword evidence="2 3" id="KW-0175">Coiled coil</keyword>
<sequence length="445" mass="50131">MRNHKIIIGFIFFLIFMWLCTLISKSVYTTKLPMVSTVSPEEKYVEHKVEAEGIVVEGGKQAVTALSGVKVKTLIAHVGDRVEEGDLLFQIDLDDLKEIIKEKQTRIDSLQLQVNAILENRELENQKKEMQEARAREDYDTTARLENTDVGRAADRYARAAEDLDDFYEDNSGMDEETRERTQQELLDALQSAAYAEADAKRERDQLMKEAERGVEDILFPDEVDSTLSVTQLQISELNNDLIKYTNILNQEGNIKAETGGMITDIYIEAGGRVPDSASMMLTDDNVPCQFKVILDKEQKKYVGFGDEVELKLDGSSKRMEMTVDYFSESQSVPGSFETFINLPEDVGTVGLSGTLSCSDTGEKYACCIPPSSITETETRSFVYVLREREGILGKEYYVDEVNVKIVDRNENWVAIEGSTLDSNSEIIISADKEFGKGDVVRWIN</sequence>
<protein>
    <recommendedName>
        <fullName evidence="7">Biotin/lipoyl-binding protein</fullName>
    </recommendedName>
</protein>
<name>A0A3A9AWR1_9FIRM</name>
<evidence type="ECO:0000313" key="5">
    <source>
        <dbReference type="EMBL" id="RKI91993.1"/>
    </source>
</evidence>
<dbReference type="GO" id="GO:0030313">
    <property type="term" value="C:cell envelope"/>
    <property type="evidence" value="ECO:0007669"/>
    <property type="project" value="UniProtKB-SubCell"/>
</dbReference>
<comment type="caution">
    <text evidence="5">The sequence shown here is derived from an EMBL/GenBank/DDBJ whole genome shotgun (WGS) entry which is preliminary data.</text>
</comment>
<evidence type="ECO:0000256" key="2">
    <source>
        <dbReference type="ARBA" id="ARBA00023054"/>
    </source>
</evidence>
<keyword evidence="6" id="KW-1185">Reference proteome</keyword>
<feature type="transmembrane region" description="Helical" evidence="4">
    <location>
        <begin position="6"/>
        <end position="24"/>
    </location>
</feature>
<dbReference type="PANTHER" id="PTHR32347">
    <property type="entry name" value="EFFLUX SYSTEM COMPONENT YKNX-RELATED"/>
    <property type="match status" value="1"/>
</dbReference>
<evidence type="ECO:0000256" key="4">
    <source>
        <dbReference type="SAM" id="Phobius"/>
    </source>
</evidence>
<dbReference type="RefSeq" id="WP_120468538.1">
    <property type="nucleotide sequence ID" value="NZ_RAYQ01000006.1"/>
</dbReference>
<gene>
    <name evidence="5" type="ORF">D7V94_07905</name>
</gene>
<feature type="coiled-coil region" evidence="3">
    <location>
        <begin position="93"/>
        <end position="140"/>
    </location>
</feature>
<dbReference type="OrthoDB" id="9773077at2"/>
<reference evidence="5 6" key="1">
    <citation type="submission" date="2018-09" db="EMBL/GenBank/DDBJ databases">
        <title>Murine metabolic-syndrome-specific gut microbial biobank.</title>
        <authorList>
            <person name="Liu C."/>
        </authorList>
    </citation>
    <scope>NUCLEOTIDE SEQUENCE [LARGE SCALE GENOMIC DNA]</scope>
    <source>
        <strain evidence="5 6">0.1xD8-82</strain>
    </source>
</reference>
<keyword evidence="4" id="KW-1133">Transmembrane helix</keyword>
<dbReference type="EMBL" id="RAYQ01000006">
    <property type="protein sequence ID" value="RKI91993.1"/>
    <property type="molecule type" value="Genomic_DNA"/>
</dbReference>
<keyword evidence="4" id="KW-0472">Membrane</keyword>
<evidence type="ECO:0000256" key="3">
    <source>
        <dbReference type="SAM" id="Coils"/>
    </source>
</evidence>
<dbReference type="Proteomes" id="UP000280696">
    <property type="component" value="Unassembled WGS sequence"/>
</dbReference>
<proteinExistence type="predicted"/>